<evidence type="ECO:0000256" key="1">
    <source>
        <dbReference type="SAM" id="Phobius"/>
    </source>
</evidence>
<reference evidence="2 3" key="1">
    <citation type="journal article" date="2024" name="Science">
        <title>Giant polyketide synthase enzymes in the biosynthesis of giant marine polyether toxins.</title>
        <authorList>
            <person name="Fallon T.R."/>
            <person name="Shende V.V."/>
            <person name="Wierzbicki I.H."/>
            <person name="Pendleton A.L."/>
            <person name="Watervoot N.F."/>
            <person name="Auber R.P."/>
            <person name="Gonzalez D.J."/>
            <person name="Wisecaver J.H."/>
            <person name="Moore B.S."/>
        </authorList>
    </citation>
    <scope>NUCLEOTIDE SEQUENCE [LARGE SCALE GENOMIC DNA]</scope>
    <source>
        <strain evidence="2 3">12B1</strain>
    </source>
</reference>
<keyword evidence="3" id="KW-1185">Reference proteome</keyword>
<evidence type="ECO:0000313" key="3">
    <source>
        <dbReference type="Proteomes" id="UP001515480"/>
    </source>
</evidence>
<organism evidence="2 3">
    <name type="scientific">Prymnesium parvum</name>
    <name type="common">Toxic golden alga</name>
    <dbReference type="NCBI Taxonomy" id="97485"/>
    <lineage>
        <taxon>Eukaryota</taxon>
        <taxon>Haptista</taxon>
        <taxon>Haptophyta</taxon>
        <taxon>Prymnesiophyceae</taxon>
        <taxon>Prymnesiales</taxon>
        <taxon>Prymnesiaceae</taxon>
        <taxon>Prymnesium</taxon>
    </lineage>
</organism>
<keyword evidence="1" id="KW-1133">Transmembrane helix</keyword>
<proteinExistence type="predicted"/>
<sequence length="186" mass="20358">MYRFFSLRKNCPSRWAAPLRRERLYAASCLAFCLLGAWTVRHAAAVHAWLAADGGWPYFSERMLVVHGGASVLQGGLSFGSDVLLVGKPSLLHLADRVLAVVLTLLGVYIEGLVLLCGRLSLPLQALMAGLLCASLAHHFRAKAAIRDQVYHTYVWSHTLWHLGVCASFPIPMTLAIGPRVILGLE</sequence>
<protein>
    <recommendedName>
        <fullName evidence="4">Post-GPI attachment to proteins factor 3</fullName>
    </recommendedName>
</protein>
<feature type="transmembrane region" description="Helical" evidence="1">
    <location>
        <begin position="98"/>
        <end position="116"/>
    </location>
</feature>
<gene>
    <name evidence="2" type="ORF">AB1Y20_016766</name>
</gene>
<dbReference type="AlphaFoldDB" id="A0AB34IC20"/>
<evidence type="ECO:0000313" key="2">
    <source>
        <dbReference type="EMBL" id="KAL1495398.1"/>
    </source>
</evidence>
<comment type="caution">
    <text evidence="2">The sequence shown here is derived from an EMBL/GenBank/DDBJ whole genome shotgun (WGS) entry which is preliminary data.</text>
</comment>
<accession>A0AB34IC20</accession>
<keyword evidence="1" id="KW-0812">Transmembrane</keyword>
<feature type="transmembrane region" description="Helical" evidence="1">
    <location>
        <begin position="160"/>
        <end position="183"/>
    </location>
</feature>
<evidence type="ECO:0008006" key="4">
    <source>
        <dbReference type="Google" id="ProtNLM"/>
    </source>
</evidence>
<feature type="transmembrane region" description="Helical" evidence="1">
    <location>
        <begin position="67"/>
        <end position="86"/>
    </location>
</feature>
<name>A0AB34IC20_PRYPA</name>
<keyword evidence="1" id="KW-0472">Membrane</keyword>
<dbReference type="EMBL" id="JBGBPQ010000032">
    <property type="protein sequence ID" value="KAL1495398.1"/>
    <property type="molecule type" value="Genomic_DNA"/>
</dbReference>
<dbReference type="Proteomes" id="UP001515480">
    <property type="component" value="Unassembled WGS sequence"/>
</dbReference>